<dbReference type="InterPro" id="IPR011856">
    <property type="entry name" value="tRNA_endonuc-like_dom_sf"/>
</dbReference>
<dbReference type="InterPro" id="IPR003509">
    <property type="entry name" value="UPF0102_YraN-like"/>
</dbReference>
<gene>
    <name evidence="3" type="ORF">ET495_02055</name>
</gene>
<accession>A0A4P6EIY1</accession>
<dbReference type="HAMAP" id="MF_00048">
    <property type="entry name" value="UPF0102"/>
    <property type="match status" value="1"/>
</dbReference>
<dbReference type="NCBIfam" id="NF009154">
    <property type="entry name" value="PRK12497.3-3"/>
    <property type="match status" value="1"/>
</dbReference>
<dbReference type="AlphaFoldDB" id="A0A4P6EIY1"/>
<dbReference type="SUPFAM" id="SSF52980">
    <property type="entry name" value="Restriction endonuclease-like"/>
    <property type="match status" value="1"/>
</dbReference>
<dbReference type="Gene3D" id="3.40.1350.10">
    <property type="match status" value="1"/>
</dbReference>
<organism evidence="3 4">
    <name type="scientific">Xylanimonas allomyrinae</name>
    <dbReference type="NCBI Taxonomy" id="2509459"/>
    <lineage>
        <taxon>Bacteria</taxon>
        <taxon>Bacillati</taxon>
        <taxon>Actinomycetota</taxon>
        <taxon>Actinomycetes</taxon>
        <taxon>Micrococcales</taxon>
        <taxon>Promicromonosporaceae</taxon>
        <taxon>Xylanimonas</taxon>
    </lineage>
</organism>
<dbReference type="InterPro" id="IPR011335">
    <property type="entry name" value="Restrct_endonuc-II-like"/>
</dbReference>
<evidence type="ECO:0000313" key="4">
    <source>
        <dbReference type="Proteomes" id="UP000291758"/>
    </source>
</evidence>
<dbReference type="OrthoDB" id="9794876at2"/>
<reference evidence="3 4" key="1">
    <citation type="submission" date="2019-01" db="EMBL/GenBank/DDBJ databases">
        <title>Genome sequencing of strain 2JSPR-7.</title>
        <authorList>
            <person name="Heo J."/>
            <person name="Kim S.-J."/>
            <person name="Kim J.-S."/>
            <person name="Hong S.-B."/>
            <person name="Kwon S.-W."/>
        </authorList>
    </citation>
    <scope>NUCLEOTIDE SEQUENCE [LARGE SCALE GENOMIC DNA]</scope>
    <source>
        <strain evidence="3 4">2JSPR-7</strain>
    </source>
</reference>
<dbReference type="CDD" id="cd20736">
    <property type="entry name" value="PoNe_Nuclease"/>
    <property type="match status" value="1"/>
</dbReference>
<dbReference type="RefSeq" id="WP_129202219.1">
    <property type="nucleotide sequence ID" value="NZ_CP035495.1"/>
</dbReference>
<evidence type="ECO:0000256" key="2">
    <source>
        <dbReference type="HAMAP-Rule" id="MF_00048"/>
    </source>
</evidence>
<dbReference type="GO" id="GO:0003676">
    <property type="term" value="F:nucleic acid binding"/>
    <property type="evidence" value="ECO:0007669"/>
    <property type="project" value="InterPro"/>
</dbReference>
<dbReference type="PANTHER" id="PTHR34039:SF1">
    <property type="entry name" value="UPF0102 PROTEIN YRAN"/>
    <property type="match status" value="1"/>
</dbReference>
<evidence type="ECO:0000256" key="1">
    <source>
        <dbReference type="ARBA" id="ARBA00006738"/>
    </source>
</evidence>
<dbReference type="KEGG" id="xyl:ET495_02055"/>
<protein>
    <recommendedName>
        <fullName evidence="2">UPF0102 protein ET495_02055</fullName>
    </recommendedName>
</protein>
<name>A0A4P6EIY1_9MICO</name>
<dbReference type="Pfam" id="PF02021">
    <property type="entry name" value="UPF0102"/>
    <property type="match status" value="1"/>
</dbReference>
<proteinExistence type="inferred from homology"/>
<dbReference type="EMBL" id="CP035495">
    <property type="protein sequence ID" value="QAY62255.1"/>
    <property type="molecule type" value="Genomic_DNA"/>
</dbReference>
<keyword evidence="4" id="KW-1185">Reference proteome</keyword>
<dbReference type="Proteomes" id="UP000291758">
    <property type="component" value="Chromosome"/>
</dbReference>
<dbReference type="NCBIfam" id="NF009150">
    <property type="entry name" value="PRK12497.1-3"/>
    <property type="match status" value="1"/>
</dbReference>
<sequence>MAAKDDVGRRGEQVAAQALMDEGYELLARNWRGHGGELDLVALDGTTLVAVEVKTRSSARFGHPAEAVTPAKLARLRRLTGQWLAEHGGGTRPRYRDVRIDVVAVTLRSTGPDRVELLQGVC</sequence>
<evidence type="ECO:0000313" key="3">
    <source>
        <dbReference type="EMBL" id="QAY62255.1"/>
    </source>
</evidence>
<dbReference type="PANTHER" id="PTHR34039">
    <property type="entry name" value="UPF0102 PROTEIN YRAN"/>
    <property type="match status" value="1"/>
</dbReference>
<comment type="similarity">
    <text evidence="1 2">Belongs to the UPF0102 family.</text>
</comment>